<name>A0A1G1WE55_9BACT</name>
<dbReference type="InterPro" id="IPR028055">
    <property type="entry name" value="YidC/Oxa/ALB_C"/>
</dbReference>
<reference evidence="4 5" key="1">
    <citation type="journal article" date="2016" name="Nat. Commun.">
        <title>Thousands of microbial genomes shed light on interconnected biogeochemical processes in an aquifer system.</title>
        <authorList>
            <person name="Anantharaman K."/>
            <person name="Brown C.T."/>
            <person name="Hug L.A."/>
            <person name="Sharon I."/>
            <person name="Castelle C.J."/>
            <person name="Probst A.J."/>
            <person name="Thomas B.C."/>
            <person name="Singh A."/>
            <person name="Wilkins M.J."/>
            <person name="Karaoz U."/>
            <person name="Brodie E.L."/>
            <person name="Williams K.H."/>
            <person name="Hubbard S.S."/>
            <person name="Banfield J.F."/>
        </authorList>
    </citation>
    <scope>NUCLEOTIDE SEQUENCE [LARGE SCALE GENOMIC DNA]</scope>
</reference>
<dbReference type="AlphaFoldDB" id="A0A1G1WE55"/>
<comment type="caution">
    <text evidence="4">The sequence shown here is derived from an EMBL/GenBank/DDBJ whole genome shotgun (WGS) entry which is preliminary data.</text>
</comment>
<dbReference type="GO" id="GO:0016020">
    <property type="term" value="C:membrane"/>
    <property type="evidence" value="ECO:0007669"/>
    <property type="project" value="UniProtKB-SubCell"/>
</dbReference>
<protein>
    <recommendedName>
        <fullName evidence="3">Membrane insertase YidC/Oxa/ALB C-terminal domain-containing protein</fullName>
    </recommendedName>
</protein>
<keyword evidence="1 2" id="KW-0812">Transmembrane</keyword>
<dbReference type="EMBL" id="MHCR01000004">
    <property type="protein sequence ID" value="OGY25934.1"/>
    <property type="molecule type" value="Genomic_DNA"/>
</dbReference>
<gene>
    <name evidence="4" type="ORF">A2134_00155</name>
</gene>
<accession>A0A1G1WE55</accession>
<evidence type="ECO:0000256" key="1">
    <source>
        <dbReference type="RuleBase" id="RU003945"/>
    </source>
</evidence>
<keyword evidence="2" id="KW-1133">Transmembrane helix</keyword>
<feature type="domain" description="Membrane insertase YidC/Oxa/ALB C-terminal" evidence="3">
    <location>
        <begin position="33"/>
        <end position="223"/>
    </location>
</feature>
<comment type="subcellular location">
    <subcellularLocation>
        <location evidence="1">Membrane</location>
        <topology evidence="1">Multi-pass membrane protein</topology>
    </subcellularLocation>
</comment>
<proteinExistence type="inferred from homology"/>
<evidence type="ECO:0000313" key="4">
    <source>
        <dbReference type="EMBL" id="OGY25934.1"/>
    </source>
</evidence>
<evidence type="ECO:0000259" key="3">
    <source>
        <dbReference type="Pfam" id="PF02096"/>
    </source>
</evidence>
<feature type="transmembrane region" description="Helical" evidence="2">
    <location>
        <begin position="33"/>
        <end position="56"/>
    </location>
</feature>
<organism evidence="4 5">
    <name type="scientific">Candidatus Woykebacteria bacterium RBG_16_39_9b</name>
    <dbReference type="NCBI Taxonomy" id="1802595"/>
    <lineage>
        <taxon>Bacteria</taxon>
        <taxon>Candidatus Woykeibacteriota</taxon>
    </lineage>
</organism>
<feature type="transmembrane region" description="Helical" evidence="2">
    <location>
        <begin position="150"/>
        <end position="171"/>
    </location>
</feature>
<feature type="transmembrane region" description="Helical" evidence="2">
    <location>
        <begin position="191"/>
        <end position="221"/>
    </location>
</feature>
<dbReference type="Proteomes" id="UP000178162">
    <property type="component" value="Unassembled WGS sequence"/>
</dbReference>
<comment type="similarity">
    <text evidence="1">Belongs to the OXA1/ALB3/YidC family.</text>
</comment>
<keyword evidence="2" id="KW-0472">Membrane</keyword>
<evidence type="ECO:0000313" key="5">
    <source>
        <dbReference type="Proteomes" id="UP000178162"/>
    </source>
</evidence>
<evidence type="ECO:0000256" key="2">
    <source>
        <dbReference type="SAM" id="Phobius"/>
    </source>
</evidence>
<dbReference type="Pfam" id="PF02096">
    <property type="entry name" value="60KD_IMP"/>
    <property type="match status" value="1"/>
</dbReference>
<dbReference type="STRING" id="1802595.A2134_00155"/>
<sequence>MLEFISNAWTEALYRPIYNLVIFTYNLSPGPSFGLTIIGLAILIRFLFLYFTLLGYKHEKQLIQVQPAINRIEKDNTISSREKLAKISSITKPLGVNPILSSVPLFAQVIFLGVLYQIIQVGIYSDGFGNLYQVVSHPGEINTQSFGFNLAHPSIILALVAAGILLAERVWEYNEKKEIGGTFAQKWDPLIWPVGTFIILLVLPSAKAVFLITSVVFSFIIKGIVHFSKPKPANVIGG</sequence>